<reference evidence="3" key="1">
    <citation type="submission" date="2018-01" db="EMBL/GenBank/DDBJ databases">
        <authorList>
            <person name="Alioto T."/>
            <person name="Alioto T."/>
        </authorList>
    </citation>
    <scope>NUCLEOTIDE SEQUENCE [LARGE SCALE GENOMIC DNA]</scope>
</reference>
<feature type="region of interest" description="Disordered" evidence="1">
    <location>
        <begin position="1"/>
        <end position="58"/>
    </location>
</feature>
<evidence type="ECO:0000313" key="3">
    <source>
        <dbReference type="Proteomes" id="UP000268350"/>
    </source>
</evidence>
<keyword evidence="3" id="KW-1185">Reference proteome</keyword>
<organism evidence="2 3">
    <name type="scientific">Drosophila guanche</name>
    <name type="common">Fruit fly</name>
    <dbReference type="NCBI Taxonomy" id="7266"/>
    <lineage>
        <taxon>Eukaryota</taxon>
        <taxon>Metazoa</taxon>
        <taxon>Ecdysozoa</taxon>
        <taxon>Arthropoda</taxon>
        <taxon>Hexapoda</taxon>
        <taxon>Insecta</taxon>
        <taxon>Pterygota</taxon>
        <taxon>Neoptera</taxon>
        <taxon>Endopterygota</taxon>
        <taxon>Diptera</taxon>
        <taxon>Brachycera</taxon>
        <taxon>Muscomorpha</taxon>
        <taxon>Ephydroidea</taxon>
        <taxon>Drosophilidae</taxon>
        <taxon>Drosophila</taxon>
        <taxon>Sophophora</taxon>
    </lineage>
</organism>
<name>A0A3B0JZ15_DROGU</name>
<feature type="compositionally biased region" description="Basic and acidic residues" evidence="1">
    <location>
        <begin position="49"/>
        <end position="58"/>
    </location>
</feature>
<gene>
    <name evidence="2" type="ORF">DGUA_6G009685</name>
</gene>
<evidence type="ECO:0000256" key="1">
    <source>
        <dbReference type="SAM" id="MobiDB-lite"/>
    </source>
</evidence>
<dbReference type="AlphaFoldDB" id="A0A3B0JZ15"/>
<feature type="compositionally biased region" description="Polar residues" evidence="1">
    <location>
        <begin position="21"/>
        <end position="31"/>
    </location>
</feature>
<dbReference type="EMBL" id="OUUW01000012">
    <property type="protein sequence ID" value="SPP87317.1"/>
    <property type="molecule type" value="Genomic_DNA"/>
</dbReference>
<accession>A0A3B0JZ15</accession>
<dbReference type="Proteomes" id="UP000268350">
    <property type="component" value="Unassembled WGS sequence"/>
</dbReference>
<feature type="region of interest" description="Disordered" evidence="1">
    <location>
        <begin position="74"/>
        <end position="101"/>
    </location>
</feature>
<sequence>MRLQMEQTGSGGLSGVRATESESAGTTSQWTCARRPTPDMCESESQYRNLDHDHDHDYGYGYRPEHRWPAQCPVSDPKMAPNREISGAHAANDQWVGLPSP</sequence>
<evidence type="ECO:0000313" key="2">
    <source>
        <dbReference type="EMBL" id="SPP87317.1"/>
    </source>
</evidence>
<proteinExistence type="predicted"/>
<protein>
    <submittedName>
        <fullName evidence="2">Uncharacterized protein</fullName>
    </submittedName>
</protein>